<dbReference type="AlphaFoldDB" id="A0A951UST6"/>
<name>A0A951UST6_9CYAN</name>
<evidence type="ECO:0000313" key="4">
    <source>
        <dbReference type="Proteomes" id="UP000729701"/>
    </source>
</evidence>
<accession>A0A951UST6</accession>
<gene>
    <name evidence="3" type="ORF">KME60_12545</name>
</gene>
<dbReference type="InterPro" id="IPR030392">
    <property type="entry name" value="S74_ICA"/>
</dbReference>
<organism evidence="3 4">
    <name type="scientific">Cyanomargarita calcarea GSE-NOS-MK-12-04C</name>
    <dbReference type="NCBI Taxonomy" id="2839659"/>
    <lineage>
        <taxon>Bacteria</taxon>
        <taxon>Bacillati</taxon>
        <taxon>Cyanobacteriota</taxon>
        <taxon>Cyanophyceae</taxon>
        <taxon>Nostocales</taxon>
        <taxon>Cyanomargaritaceae</taxon>
        <taxon>Cyanomargarita</taxon>
    </lineage>
</organism>
<dbReference type="Proteomes" id="UP000729701">
    <property type="component" value="Unassembled WGS sequence"/>
</dbReference>
<evidence type="ECO:0000256" key="1">
    <source>
        <dbReference type="SAM" id="Coils"/>
    </source>
</evidence>
<dbReference type="PROSITE" id="PS51688">
    <property type="entry name" value="ICA"/>
    <property type="match status" value="1"/>
</dbReference>
<sequence length="630" mass="66800">MSDQTFDKLIVNDRVGIGTERPEPETQLHISPTGKDGKIYLESGGNLLQVIVNSTIATIGTSGSFPLQLQANLNQSKFSGIYISNNDNVGIGTTSPSFNLDVQGIINATQYNKNGNPWKITNDDIDNNAAIDGNKMKDGSIPIKKIKDLPPSTSSQWVSGSSGIISYSGGNVGIGTTTPTQKFEVNGTVKATKFQGDGSELTGIKFPPSTNQWAGDSSSISYGGNVGIGTTTPTQKFEVNGTVKATKFQGDGSELTGIKFPPSDSLWELTKSGGIYNRSGNFVGIRGALMPSVGNLETAGIMFPKDAFGGSGDAAWIRYYRRGDTGEATTLEIGTSNDPDDHIALMSSGNVGIGTTTPKSLLEIRKDVSGKLGPVLTLQNSLGAAGAGAAIDFNGYDVGQNPSTARIQSIDDGKASSHITFSTKDPGQFTNLLKERLRIQSNGNVGIGTQNPEAILHIVAPPDKFGNVGGDVKLFPTSGLGVDFSYNGGPDGIFAFTNYGKEDGDTRFQWQAPDGKYTGLLTITNKGEVRGRLVNTSSQELKENITDFSNQEAIKALAGLNPVKFNYREDKEKEAIVGFIAEDVPDLVATPDRKGVCALEIVAVLTKVIQQQQEELSCLKERLSALEASV</sequence>
<evidence type="ECO:0000313" key="3">
    <source>
        <dbReference type="EMBL" id="MBW4668219.1"/>
    </source>
</evidence>
<dbReference type="EMBL" id="JAHHGZ010000011">
    <property type="protein sequence ID" value="MBW4668219.1"/>
    <property type="molecule type" value="Genomic_DNA"/>
</dbReference>
<feature type="coiled-coil region" evidence="1">
    <location>
        <begin position="602"/>
        <end position="629"/>
    </location>
</feature>
<evidence type="ECO:0000259" key="2">
    <source>
        <dbReference type="PROSITE" id="PS51688"/>
    </source>
</evidence>
<keyword evidence="1" id="KW-0175">Coiled coil</keyword>
<proteinExistence type="predicted"/>
<dbReference type="Pfam" id="PF13884">
    <property type="entry name" value="Peptidase_S74"/>
    <property type="match status" value="1"/>
</dbReference>
<protein>
    <submittedName>
        <fullName evidence="3">Tail fiber domain-containing protein</fullName>
    </submittedName>
</protein>
<reference evidence="3" key="1">
    <citation type="submission" date="2021-05" db="EMBL/GenBank/DDBJ databases">
        <authorList>
            <person name="Pietrasiak N."/>
            <person name="Ward R."/>
            <person name="Stajich J.E."/>
            <person name="Kurbessoian T."/>
        </authorList>
    </citation>
    <scope>NUCLEOTIDE SEQUENCE</scope>
    <source>
        <strain evidence="3">GSE-NOS-MK-12-04C</strain>
    </source>
</reference>
<comment type="caution">
    <text evidence="3">The sequence shown here is derived from an EMBL/GenBank/DDBJ whole genome shotgun (WGS) entry which is preliminary data.</text>
</comment>
<feature type="domain" description="Peptidase S74" evidence="2">
    <location>
        <begin position="537"/>
        <end position="630"/>
    </location>
</feature>
<reference evidence="3" key="2">
    <citation type="journal article" date="2022" name="Microbiol. Resour. Announc.">
        <title>Metagenome Sequencing to Explore Phylogenomics of Terrestrial Cyanobacteria.</title>
        <authorList>
            <person name="Ward R.D."/>
            <person name="Stajich J.E."/>
            <person name="Johansen J.R."/>
            <person name="Huntemann M."/>
            <person name="Clum A."/>
            <person name="Foster B."/>
            <person name="Foster B."/>
            <person name="Roux S."/>
            <person name="Palaniappan K."/>
            <person name="Varghese N."/>
            <person name="Mukherjee S."/>
            <person name="Reddy T.B.K."/>
            <person name="Daum C."/>
            <person name="Copeland A."/>
            <person name="Chen I.A."/>
            <person name="Ivanova N.N."/>
            <person name="Kyrpides N.C."/>
            <person name="Shapiro N."/>
            <person name="Eloe-Fadrosh E.A."/>
            <person name="Pietrasiak N."/>
        </authorList>
    </citation>
    <scope>NUCLEOTIDE SEQUENCE</scope>
    <source>
        <strain evidence="3">GSE-NOS-MK-12-04C</strain>
    </source>
</reference>